<evidence type="ECO:0000313" key="1">
    <source>
        <dbReference type="EMBL" id="CEK51266.1"/>
    </source>
</evidence>
<reference evidence="1" key="1">
    <citation type="submission" date="2014-12" db="EMBL/GenBank/DDBJ databases">
        <title>Insight into the proteome of Arion vulgaris.</title>
        <authorList>
            <person name="Aradska J."/>
            <person name="Bulat T."/>
            <person name="Smidak R."/>
            <person name="Sarate P."/>
            <person name="Gangsoo J."/>
            <person name="Sialana F."/>
            <person name="Bilban M."/>
            <person name="Lubec G."/>
        </authorList>
    </citation>
    <scope>NUCLEOTIDE SEQUENCE</scope>
    <source>
        <tissue evidence="1">Skin</tissue>
    </source>
</reference>
<gene>
    <name evidence="1" type="primary">ORF12993</name>
</gene>
<organism evidence="1">
    <name type="scientific">Arion vulgaris</name>
    <dbReference type="NCBI Taxonomy" id="1028688"/>
    <lineage>
        <taxon>Eukaryota</taxon>
        <taxon>Metazoa</taxon>
        <taxon>Spiralia</taxon>
        <taxon>Lophotrochozoa</taxon>
        <taxon>Mollusca</taxon>
        <taxon>Gastropoda</taxon>
        <taxon>Heterobranchia</taxon>
        <taxon>Euthyneura</taxon>
        <taxon>Panpulmonata</taxon>
        <taxon>Eupulmonata</taxon>
        <taxon>Stylommatophora</taxon>
        <taxon>Helicina</taxon>
        <taxon>Arionoidea</taxon>
        <taxon>Arionidae</taxon>
        <taxon>Arion</taxon>
    </lineage>
</organism>
<sequence>MKDVENNSDRYLLVCEHDRIYCPQLAIYNIITHCGGFGGEVVTLLPCILK</sequence>
<protein>
    <submittedName>
        <fullName evidence="1">Uncharacterized protein</fullName>
    </submittedName>
</protein>
<dbReference type="EMBL" id="HACG01004401">
    <property type="protein sequence ID" value="CEK51266.1"/>
    <property type="molecule type" value="Transcribed_RNA"/>
</dbReference>
<dbReference type="AlphaFoldDB" id="A0A0B6Y5Z9"/>
<name>A0A0B6Y5Z9_9EUPU</name>
<proteinExistence type="predicted"/>
<accession>A0A0B6Y5Z9</accession>
<feature type="non-terminal residue" evidence="1">
    <location>
        <position position="50"/>
    </location>
</feature>